<proteinExistence type="predicted"/>
<dbReference type="Proteomes" id="UP001489509">
    <property type="component" value="Unassembled WGS sequence"/>
</dbReference>
<reference evidence="1 2" key="1">
    <citation type="submission" date="2024-03" db="EMBL/GenBank/DDBJ databases">
        <title>Human intestinal bacterial collection.</title>
        <authorList>
            <person name="Pauvert C."/>
            <person name="Hitch T.C.A."/>
            <person name="Clavel T."/>
        </authorList>
    </citation>
    <scope>NUCLEOTIDE SEQUENCE [LARGE SCALE GENOMIC DNA]</scope>
    <source>
        <strain evidence="1 2">CLA-JM-H44</strain>
    </source>
</reference>
<name>A0ABV1E6P5_9FIRM</name>
<evidence type="ECO:0000313" key="2">
    <source>
        <dbReference type="Proteomes" id="UP001489509"/>
    </source>
</evidence>
<gene>
    <name evidence="1" type="ORF">WMO26_12770</name>
</gene>
<sequence length="469" mass="51602">MDTLYLFDDEGQLLFGGVIGCPQSPVYSPYSNIVDYALEVTNMAALLSRRYVNKAWENASIYDIVMEIYDRILAAENISLSTVSPALYNLPKTTYVAPDMTVTAVLDELAGLVGAVWSVDANPASTLREYLGGTSVPLAFYAGTDGAVPAVTPYKFYDTPVFKAFRFRFVLPEDFPVMSPPRMWDLQKSVESYNLRTVQTVTGATGVTDPQTEALVYRAGDSKITVSWPIIELPAIAVDGVPAPVGVAGLNNDDNSKQWLFSYNSADIQLNSNYEPKLTGGEAIEVQYRGRFQLRIRLANQGLIEEIKARTGTSGMIESIDQNDRIDNAAGLIEYAVTQMYANAAPEEQIQCCIDDWNLAQPLTVWRMNFPGAHIVGDYTITERTINLDGSTWTQVTLKNAGLLTSYGKTLEDYISGPTAIRDTEVVVSSATISDDIFLYASGRVFIPFICYADDGQPWTWGGDYYAAT</sequence>
<accession>A0ABV1E6P5</accession>
<evidence type="ECO:0000313" key="1">
    <source>
        <dbReference type="EMBL" id="MEQ2441703.1"/>
    </source>
</evidence>
<dbReference type="RefSeq" id="WP_349220958.1">
    <property type="nucleotide sequence ID" value="NZ_JBBMFD010000037.1"/>
</dbReference>
<evidence type="ECO:0008006" key="3">
    <source>
        <dbReference type="Google" id="ProtNLM"/>
    </source>
</evidence>
<organism evidence="1 2">
    <name type="scientific">Solibaculum intestinale</name>
    <dbReference type="NCBI Taxonomy" id="3133165"/>
    <lineage>
        <taxon>Bacteria</taxon>
        <taxon>Bacillati</taxon>
        <taxon>Bacillota</taxon>
        <taxon>Clostridia</taxon>
        <taxon>Eubacteriales</taxon>
        <taxon>Oscillospiraceae</taxon>
        <taxon>Solibaculum</taxon>
    </lineage>
</organism>
<comment type="caution">
    <text evidence="1">The sequence shown here is derived from an EMBL/GenBank/DDBJ whole genome shotgun (WGS) entry which is preliminary data.</text>
</comment>
<protein>
    <recommendedName>
        <fullName evidence="3">Virion structural protein</fullName>
    </recommendedName>
</protein>
<dbReference type="EMBL" id="JBBMFD010000037">
    <property type="protein sequence ID" value="MEQ2441703.1"/>
    <property type="molecule type" value="Genomic_DNA"/>
</dbReference>
<keyword evidence="2" id="KW-1185">Reference proteome</keyword>